<dbReference type="SUPFAM" id="SSF46785">
    <property type="entry name" value="Winged helix' DNA-binding domain"/>
    <property type="match status" value="1"/>
</dbReference>
<evidence type="ECO:0000256" key="2">
    <source>
        <dbReference type="RuleBase" id="RU003894"/>
    </source>
</evidence>
<keyword evidence="6" id="KW-1185">Reference proteome</keyword>
<gene>
    <name evidence="5" type="ORF">CTEN210_10662</name>
</gene>
<dbReference type="GO" id="GO:0000786">
    <property type="term" value="C:nucleosome"/>
    <property type="evidence" value="ECO:0007669"/>
    <property type="project" value="InterPro"/>
</dbReference>
<dbReference type="AlphaFoldDB" id="A0AAD3H8D5"/>
<dbReference type="GO" id="GO:0006334">
    <property type="term" value="P:nucleosome assembly"/>
    <property type="evidence" value="ECO:0007669"/>
    <property type="project" value="InterPro"/>
</dbReference>
<dbReference type="InterPro" id="IPR036388">
    <property type="entry name" value="WH-like_DNA-bd_sf"/>
</dbReference>
<dbReference type="SMART" id="SM00526">
    <property type="entry name" value="H15"/>
    <property type="match status" value="1"/>
</dbReference>
<name>A0AAD3H8D5_9STRA</name>
<dbReference type="InterPro" id="IPR036390">
    <property type="entry name" value="WH_DNA-bd_sf"/>
</dbReference>
<comment type="caution">
    <text evidence="5">The sequence shown here is derived from an EMBL/GenBank/DDBJ whole genome shotgun (WGS) entry which is preliminary data.</text>
</comment>
<dbReference type="GO" id="GO:0003677">
    <property type="term" value="F:DNA binding"/>
    <property type="evidence" value="ECO:0007669"/>
    <property type="project" value="UniProtKB-KW"/>
</dbReference>
<organism evidence="5 6">
    <name type="scientific">Chaetoceros tenuissimus</name>
    <dbReference type="NCBI Taxonomy" id="426638"/>
    <lineage>
        <taxon>Eukaryota</taxon>
        <taxon>Sar</taxon>
        <taxon>Stramenopiles</taxon>
        <taxon>Ochrophyta</taxon>
        <taxon>Bacillariophyta</taxon>
        <taxon>Coscinodiscophyceae</taxon>
        <taxon>Chaetocerotophycidae</taxon>
        <taxon>Chaetocerotales</taxon>
        <taxon>Chaetocerotaceae</taxon>
        <taxon>Chaetoceros</taxon>
    </lineage>
</organism>
<dbReference type="GO" id="GO:0005634">
    <property type="term" value="C:nucleus"/>
    <property type="evidence" value="ECO:0007669"/>
    <property type="project" value="UniProtKB-SubCell"/>
</dbReference>
<proteinExistence type="inferred from homology"/>
<accession>A0AAD3H8D5</accession>
<protein>
    <recommendedName>
        <fullName evidence="4">H15 domain-containing protein</fullName>
    </recommendedName>
</protein>
<evidence type="ECO:0000313" key="5">
    <source>
        <dbReference type="EMBL" id="GFH54185.1"/>
    </source>
</evidence>
<evidence type="ECO:0000256" key="1">
    <source>
        <dbReference type="ARBA" id="ARBA00023125"/>
    </source>
</evidence>
<feature type="region of interest" description="Disordered" evidence="3">
    <location>
        <begin position="69"/>
        <end position="131"/>
    </location>
</feature>
<dbReference type="Gene3D" id="1.10.10.10">
    <property type="entry name" value="Winged helix-like DNA-binding domain superfamily/Winged helix DNA-binding domain"/>
    <property type="match status" value="1"/>
</dbReference>
<dbReference type="Proteomes" id="UP001054902">
    <property type="component" value="Unassembled WGS sequence"/>
</dbReference>
<comment type="subcellular location">
    <subcellularLocation>
        <location evidence="2">Nucleus</location>
    </subcellularLocation>
</comment>
<dbReference type="InterPro" id="IPR005819">
    <property type="entry name" value="H1/H5"/>
</dbReference>
<dbReference type="GO" id="GO:0030527">
    <property type="term" value="F:structural constituent of chromatin"/>
    <property type="evidence" value="ECO:0007669"/>
    <property type="project" value="InterPro"/>
</dbReference>
<dbReference type="EMBL" id="BLLK01000047">
    <property type="protein sequence ID" value="GFH54185.1"/>
    <property type="molecule type" value="Genomic_DNA"/>
</dbReference>
<dbReference type="PROSITE" id="PS51504">
    <property type="entry name" value="H15"/>
    <property type="match status" value="1"/>
</dbReference>
<feature type="domain" description="H15" evidence="4">
    <location>
        <begin position="1"/>
        <end position="66"/>
    </location>
</feature>
<evidence type="ECO:0000313" key="6">
    <source>
        <dbReference type="Proteomes" id="UP001054902"/>
    </source>
</evidence>
<keyword evidence="1 2" id="KW-0238">DNA-binding</keyword>
<evidence type="ECO:0000259" key="4">
    <source>
        <dbReference type="PROSITE" id="PS51504"/>
    </source>
</evidence>
<keyword evidence="2" id="KW-0539">Nucleus</keyword>
<dbReference type="Pfam" id="PF00538">
    <property type="entry name" value="Linker_histone"/>
    <property type="match status" value="1"/>
</dbReference>
<evidence type="ECO:0000256" key="3">
    <source>
        <dbReference type="SAM" id="MobiDB-lite"/>
    </source>
</evidence>
<comment type="similarity">
    <text evidence="2">Belongs to the histone H1/H5 family.</text>
</comment>
<dbReference type="InterPro" id="IPR005818">
    <property type="entry name" value="Histone_H1/H5_H15"/>
</dbReference>
<reference evidence="5 6" key="1">
    <citation type="journal article" date="2021" name="Sci. Rep.">
        <title>The genome of the diatom Chaetoceros tenuissimus carries an ancient integrated fragment of an extant virus.</title>
        <authorList>
            <person name="Hongo Y."/>
            <person name="Kimura K."/>
            <person name="Takaki Y."/>
            <person name="Yoshida Y."/>
            <person name="Baba S."/>
            <person name="Kobayashi G."/>
            <person name="Nagasaki K."/>
            <person name="Hano T."/>
            <person name="Tomaru Y."/>
        </authorList>
    </citation>
    <scope>NUCLEOTIDE SEQUENCE [LARGE SCALE GENOMIC DNA]</scope>
    <source>
        <strain evidence="5 6">NIES-3715</strain>
    </source>
</reference>
<sequence length="131" mass="14313">MATIGLIKECILALGDRTGSSIPAMNKWIESEKSTVVKKHIMKAALKSGVEKGELIQVKMSYKLSADAKKELKKGPAKKKVAPKKKTTVTKKKTAPKKKAAPKKKTTTKKAAPKKKTAPKKKKTTTKKTKK</sequence>
<keyword evidence="2" id="KW-0158">Chromosome</keyword>
<dbReference type="PRINTS" id="PR00624">
    <property type="entry name" value="HISTONEH5"/>
</dbReference>
<feature type="compositionally biased region" description="Basic residues" evidence="3">
    <location>
        <begin position="75"/>
        <end position="131"/>
    </location>
</feature>